<dbReference type="Proteomes" id="UP000578449">
    <property type="component" value="Unassembled WGS sequence"/>
</dbReference>
<dbReference type="InterPro" id="IPR000602">
    <property type="entry name" value="Glyco_hydro_38_N"/>
</dbReference>
<dbReference type="Gene3D" id="3.20.110.10">
    <property type="entry name" value="Glycoside hydrolase 38, N terminal domain"/>
    <property type="match status" value="1"/>
</dbReference>
<dbReference type="GO" id="GO:0030246">
    <property type="term" value="F:carbohydrate binding"/>
    <property type="evidence" value="ECO:0007669"/>
    <property type="project" value="InterPro"/>
</dbReference>
<dbReference type="PANTHER" id="PTHR46017">
    <property type="entry name" value="ALPHA-MANNOSIDASE 2C1"/>
    <property type="match status" value="1"/>
</dbReference>
<dbReference type="Gene3D" id="1.20.1270.50">
    <property type="entry name" value="Glycoside hydrolase family 38, central domain"/>
    <property type="match status" value="1"/>
</dbReference>
<dbReference type="InterPro" id="IPR054723">
    <property type="entry name" value="Ams1-like_N"/>
</dbReference>
<dbReference type="GO" id="GO:0004559">
    <property type="term" value="F:alpha-mannosidase activity"/>
    <property type="evidence" value="ECO:0007669"/>
    <property type="project" value="UniProtKB-EC"/>
</dbReference>
<dbReference type="Pfam" id="PF22907">
    <property type="entry name" value="Ams1-like_1st"/>
    <property type="match status" value="1"/>
</dbReference>
<evidence type="ECO:0000256" key="1">
    <source>
        <dbReference type="ARBA" id="ARBA00009792"/>
    </source>
</evidence>
<evidence type="ECO:0000259" key="5">
    <source>
        <dbReference type="SMART" id="SM00872"/>
    </source>
</evidence>
<evidence type="ECO:0000256" key="3">
    <source>
        <dbReference type="ARBA" id="ARBA00022801"/>
    </source>
</evidence>
<reference evidence="6 7" key="1">
    <citation type="submission" date="2020-08" db="EMBL/GenBank/DDBJ databases">
        <title>Genomic Encyclopedia of Type Strains, Phase IV (KMG-IV): sequencing the most valuable type-strain genomes for metagenomic binning, comparative biology and taxonomic classification.</title>
        <authorList>
            <person name="Goeker M."/>
        </authorList>
    </citation>
    <scope>NUCLEOTIDE SEQUENCE [LARGE SCALE GENOMIC DNA]</scope>
    <source>
        <strain evidence="6 7">DSM 45615</strain>
    </source>
</reference>
<proteinExistence type="inferred from homology"/>
<dbReference type="Pfam" id="PF01074">
    <property type="entry name" value="Glyco_hydro_38N"/>
    <property type="match status" value="1"/>
</dbReference>
<dbReference type="GO" id="GO:0009313">
    <property type="term" value="P:oligosaccharide catabolic process"/>
    <property type="evidence" value="ECO:0007669"/>
    <property type="project" value="TreeGrafter"/>
</dbReference>
<name>A0A840P265_9ACTN</name>
<dbReference type="GO" id="GO:0006013">
    <property type="term" value="P:mannose metabolic process"/>
    <property type="evidence" value="ECO:0007669"/>
    <property type="project" value="InterPro"/>
</dbReference>
<dbReference type="SMART" id="SM00872">
    <property type="entry name" value="Alpha-mann_mid"/>
    <property type="match status" value="1"/>
</dbReference>
<dbReference type="InterPro" id="IPR041147">
    <property type="entry name" value="GH38_C"/>
</dbReference>
<dbReference type="Pfam" id="PF09261">
    <property type="entry name" value="Alpha-mann_mid"/>
    <property type="match status" value="1"/>
</dbReference>
<keyword evidence="4 6" id="KW-0326">Glycosidase</keyword>
<dbReference type="EMBL" id="JACHGN010000006">
    <property type="protein sequence ID" value="MBB5133778.1"/>
    <property type="molecule type" value="Genomic_DNA"/>
</dbReference>
<keyword evidence="7" id="KW-1185">Reference proteome</keyword>
<dbReference type="AlphaFoldDB" id="A0A840P265"/>
<evidence type="ECO:0000256" key="2">
    <source>
        <dbReference type="ARBA" id="ARBA00022723"/>
    </source>
</evidence>
<keyword evidence="3 6" id="KW-0378">Hydrolase</keyword>
<dbReference type="InterPro" id="IPR011682">
    <property type="entry name" value="Glyco_hydro_38_C"/>
</dbReference>
<dbReference type="SUPFAM" id="SSF88688">
    <property type="entry name" value="Families 57/38 glycoside transferase middle domain"/>
    <property type="match status" value="1"/>
</dbReference>
<sequence>MHDDRKLIEGRLERVLRERIRPAVHRSPIPMEIALWTSPDGPVPVAAGLSAPYRPASAGEPWGAPWATAWFRFTGLVPESWRDRTVEAIVDLGFAMDRPGFSAEGLAYRPDGTPIKGLNPRNTWLRIRPASDGRVRFHVEAAANPLIEGPVTRLGDPLTAGDEPLYRIVRADLTLFDETVWHLVQDLEVLGQLMRELDLADARRWTILRAIGDALDAVDLDDVPGTAVLARHRLEGVLSAPAHATAHRISAVGHAHIDSAWLWPARETVRKVARTAANVTALMDDHPEFVFAMSQAQQLAWLREHRPEIYTHVKKKIASGQFVPVGGMWVESDTNLPGGEALARQFVHGKRFFLEEFGIETQEVWLPDSFGLSGALPQLIKLSGSRWFLSTKLSWNTTNRFPHHTFRWEGIDGTRVFAHFPPVDNYNSELSGAQVAHAARNFADKGVASRSLAPFGWGDGGGGPTREILARAARLADLEGSPRVTVESPAAFFAAAEAEHPQAPVWVGELYLEIHRGTYTTQAKIKQAGRRTEHLLREAELWSATAAVRAGFAYPYAALDRLWKTLLLHHFHDILPGSSIRWVNRETMEHLTAAQQELEGIIGDALRALGAGRGRVPVAFNAAPHPRNGVAALGASTPRAGDHAQVRAEKPPGGGYALDNGLVRVTVDQRGLIVSIVDAATGRDAVAPGQAANLLQIHPDLPNEWDAWDIDAHYRNVGHDITHVASMTLLDDALRVERTHGASAFTQVISLRPGERTVFLECEVDWHEREKLLKVAFPFDLHAERSAAETQYGHIHRPTHTNTSWEAAKFEICAHRWIHVGEPDWGVAVVNDSTYGHDVTRDRRADEGTTTTVRLSLLRAPRFPDPETDQGRHRFRYTVVPGAGIGDAVREGYRLNLPARHVLGTGEVEPLVSVGHDAVIVEAVKLADDGSGDLVVRVYEAHGTRARAHLHVSAAIRSAAETDLLERPIADLVHDRAGIPLTLRPFQIRTLRIRRAA</sequence>
<comment type="caution">
    <text evidence="6">The sequence shown here is derived from an EMBL/GenBank/DDBJ whole genome shotgun (WGS) entry which is preliminary data.</text>
</comment>
<dbReference type="GO" id="GO:0046872">
    <property type="term" value="F:metal ion binding"/>
    <property type="evidence" value="ECO:0007669"/>
    <property type="project" value="UniProtKB-KW"/>
</dbReference>
<dbReference type="SUPFAM" id="SSF74650">
    <property type="entry name" value="Galactose mutarotase-like"/>
    <property type="match status" value="1"/>
</dbReference>
<dbReference type="InterPro" id="IPR011013">
    <property type="entry name" value="Gal_mutarotase_sf_dom"/>
</dbReference>
<dbReference type="EC" id="3.2.1.24" evidence="6"/>
<keyword evidence="2" id="KW-0479">Metal-binding</keyword>
<organism evidence="6 7">
    <name type="scientific">Thermocatellispora tengchongensis</name>
    <dbReference type="NCBI Taxonomy" id="1073253"/>
    <lineage>
        <taxon>Bacteria</taxon>
        <taxon>Bacillati</taxon>
        <taxon>Actinomycetota</taxon>
        <taxon>Actinomycetes</taxon>
        <taxon>Streptosporangiales</taxon>
        <taxon>Streptosporangiaceae</taxon>
        <taxon>Thermocatellispora</taxon>
    </lineage>
</organism>
<feature type="domain" description="Glycoside hydrolase family 38 central" evidence="5">
    <location>
        <begin position="513"/>
        <end position="591"/>
    </location>
</feature>
<dbReference type="SUPFAM" id="SSF88713">
    <property type="entry name" value="Glycoside hydrolase/deacetylase"/>
    <property type="match status" value="1"/>
</dbReference>
<dbReference type="CDD" id="cd10789">
    <property type="entry name" value="GH38N_AMII_ER_cytosolic"/>
    <property type="match status" value="1"/>
</dbReference>
<dbReference type="Pfam" id="PF07748">
    <property type="entry name" value="Glyco_hydro_38C"/>
    <property type="match status" value="1"/>
</dbReference>
<dbReference type="InterPro" id="IPR015341">
    <property type="entry name" value="Glyco_hydro_38_cen"/>
</dbReference>
<dbReference type="RefSeq" id="WP_185050702.1">
    <property type="nucleotide sequence ID" value="NZ_BAABIX010000001.1"/>
</dbReference>
<dbReference type="Pfam" id="PF17677">
    <property type="entry name" value="Glyco_hydro38C2"/>
    <property type="match status" value="1"/>
</dbReference>
<dbReference type="InterPro" id="IPR011330">
    <property type="entry name" value="Glyco_hydro/deAcase_b/a-brl"/>
</dbReference>
<dbReference type="InterPro" id="IPR028995">
    <property type="entry name" value="Glyco_hydro_57/38_cen_sf"/>
</dbReference>
<comment type="similarity">
    <text evidence="1">Belongs to the glycosyl hydrolase 38 family.</text>
</comment>
<accession>A0A840P265</accession>
<dbReference type="InterPro" id="IPR037094">
    <property type="entry name" value="Glyco_hydro_38_cen_sf"/>
</dbReference>
<dbReference type="Gene3D" id="2.70.98.30">
    <property type="entry name" value="Golgi alpha-mannosidase II, domain 4"/>
    <property type="match status" value="1"/>
</dbReference>
<dbReference type="PANTHER" id="PTHR46017:SF1">
    <property type="entry name" value="ALPHA-MANNOSIDASE 2C1"/>
    <property type="match status" value="1"/>
</dbReference>
<evidence type="ECO:0000256" key="4">
    <source>
        <dbReference type="ARBA" id="ARBA00023295"/>
    </source>
</evidence>
<evidence type="ECO:0000313" key="6">
    <source>
        <dbReference type="EMBL" id="MBB5133778.1"/>
    </source>
</evidence>
<dbReference type="FunFam" id="1.20.1270.50:FF:000004">
    <property type="entry name" value="alpha-mannosidase 2C1 isoform X1"/>
    <property type="match status" value="1"/>
</dbReference>
<gene>
    <name evidence="6" type="ORF">HNP84_003504</name>
</gene>
<dbReference type="Gene3D" id="2.60.40.2220">
    <property type="match status" value="1"/>
</dbReference>
<evidence type="ECO:0000313" key="7">
    <source>
        <dbReference type="Proteomes" id="UP000578449"/>
    </source>
</evidence>
<dbReference type="FunFam" id="3.20.110.10:FF:000002">
    <property type="entry name" value="alpha-mannosidase 2C1 isoform X1"/>
    <property type="match status" value="1"/>
</dbReference>
<dbReference type="InterPro" id="IPR027291">
    <property type="entry name" value="Glyco_hydro_38_N_sf"/>
</dbReference>
<protein>
    <submittedName>
        <fullName evidence="6">Alpha-mannosidase</fullName>
        <ecNumber evidence="6">3.2.1.24</ecNumber>
    </submittedName>
</protein>